<evidence type="ECO:0000256" key="2">
    <source>
        <dbReference type="ARBA" id="ARBA00022490"/>
    </source>
</evidence>
<dbReference type="RefSeq" id="WP_175605010.1">
    <property type="nucleotide sequence ID" value="NZ_JABWGO010000012.1"/>
</dbReference>
<keyword evidence="4" id="KW-0378">Hydrolase</keyword>
<dbReference type="AlphaFoldDB" id="A0A7Y6IW86"/>
<name>A0A7Y6IW86_9ACTN</name>
<keyword evidence="2" id="KW-0963">Cytoplasm</keyword>
<evidence type="ECO:0000313" key="8">
    <source>
        <dbReference type="EMBL" id="NUW45551.1"/>
    </source>
</evidence>
<evidence type="ECO:0000256" key="4">
    <source>
        <dbReference type="ARBA" id="ARBA00022801"/>
    </source>
</evidence>
<dbReference type="InterPro" id="IPR029045">
    <property type="entry name" value="ClpP/crotonase-like_dom_sf"/>
</dbReference>
<dbReference type="GO" id="GO:0006515">
    <property type="term" value="P:protein quality control for misfolded or incompletely synthesized proteins"/>
    <property type="evidence" value="ECO:0007669"/>
    <property type="project" value="TreeGrafter"/>
</dbReference>
<keyword evidence="5" id="KW-0720">Serine protease</keyword>
<comment type="caution">
    <text evidence="8">The sequence shown here is derived from an EMBL/GenBank/DDBJ whole genome shotgun (WGS) entry which is preliminary data.</text>
</comment>
<evidence type="ECO:0000313" key="9">
    <source>
        <dbReference type="Proteomes" id="UP000546126"/>
    </source>
</evidence>
<dbReference type="SUPFAM" id="SSF52096">
    <property type="entry name" value="ClpP/crotonase"/>
    <property type="match status" value="1"/>
</dbReference>
<dbReference type="GO" id="GO:0051117">
    <property type="term" value="F:ATPase binding"/>
    <property type="evidence" value="ECO:0007669"/>
    <property type="project" value="TreeGrafter"/>
</dbReference>
<reference evidence="8 9" key="1">
    <citation type="submission" date="2020-06" db="EMBL/GenBank/DDBJ databases">
        <authorList>
            <person name="Chanama M."/>
        </authorList>
    </citation>
    <scope>NUCLEOTIDE SEQUENCE [LARGE SCALE GENOMIC DNA]</scope>
    <source>
        <strain evidence="8 9">TBRC6557</strain>
    </source>
</reference>
<dbReference type="GO" id="GO:0009368">
    <property type="term" value="C:endopeptidase Clp complex"/>
    <property type="evidence" value="ECO:0007669"/>
    <property type="project" value="TreeGrafter"/>
</dbReference>
<evidence type="ECO:0000256" key="1">
    <source>
        <dbReference type="ARBA" id="ARBA00007039"/>
    </source>
</evidence>
<comment type="similarity">
    <text evidence="1 6">Belongs to the peptidase S14 family.</text>
</comment>
<evidence type="ECO:0000256" key="5">
    <source>
        <dbReference type="ARBA" id="ARBA00022825"/>
    </source>
</evidence>
<keyword evidence="9" id="KW-1185">Reference proteome</keyword>
<evidence type="ECO:0000256" key="7">
    <source>
        <dbReference type="SAM" id="MobiDB-lite"/>
    </source>
</evidence>
<protein>
    <recommendedName>
        <fullName evidence="6">ATP-dependent Clp protease proteolytic subunit</fullName>
    </recommendedName>
</protein>
<proteinExistence type="inferred from homology"/>
<organism evidence="8 9">
    <name type="scientific">Nonomuraea rhodomycinica</name>
    <dbReference type="NCBI Taxonomy" id="1712872"/>
    <lineage>
        <taxon>Bacteria</taxon>
        <taxon>Bacillati</taxon>
        <taxon>Actinomycetota</taxon>
        <taxon>Actinomycetes</taxon>
        <taxon>Streptosporangiales</taxon>
        <taxon>Streptosporangiaceae</taxon>
        <taxon>Nonomuraea</taxon>
    </lineage>
</organism>
<dbReference type="Pfam" id="PF00574">
    <property type="entry name" value="CLP_protease"/>
    <property type="match status" value="1"/>
</dbReference>
<sequence>MRQKTARPQARTGTDRWYQIRNLADGAAEVVIFDEIGWWGTSAADFIQELKQVTASEITLRLNSPGGDVFDGVAIMNTLRAHPAKVTAHVVSLAASIASVIAMGADRVVMQPHSQMMIHDASGLCVGDASDMRSMADMLDRQSDNIAAVYAARAGGTVAEWRERMAAETWFTAEEAVAAGLADEVAARREDEPSATNSWDLSVFRYAGRESAPAPVVATATAQTPPAEPAAGPAITDQEEDSMSTLSEGLRERLGIGADAELDDDALLAALDEALTERADPDTPEPAPAPEPVAARLPEGTVLVDKATLDQLREDAAQGVAARAQQRTEARDRVLDDAIASGKFPPARREHWARLWDADPDGTRDTLANLAEGTVPLADLGEPGGDDLTADTEFDHLFSRKAG</sequence>
<feature type="region of interest" description="Disordered" evidence="7">
    <location>
        <begin position="220"/>
        <end position="240"/>
    </location>
</feature>
<dbReference type="PANTHER" id="PTHR10381:SF70">
    <property type="entry name" value="ATP-DEPENDENT CLP PROTEASE PROTEOLYTIC SUBUNIT"/>
    <property type="match status" value="1"/>
</dbReference>
<gene>
    <name evidence="8" type="ORF">HT134_36365</name>
</gene>
<dbReference type="InterPro" id="IPR012106">
    <property type="entry name" value="Phage_Mu_Gp1"/>
</dbReference>
<dbReference type="GO" id="GO:0004252">
    <property type="term" value="F:serine-type endopeptidase activity"/>
    <property type="evidence" value="ECO:0007669"/>
    <property type="project" value="InterPro"/>
</dbReference>
<dbReference type="InterPro" id="IPR001907">
    <property type="entry name" value="ClpP"/>
</dbReference>
<dbReference type="Proteomes" id="UP000546126">
    <property type="component" value="Unassembled WGS sequence"/>
</dbReference>
<dbReference type="Gene3D" id="3.90.226.10">
    <property type="entry name" value="2-enoyl-CoA Hydratase, Chain A, domain 1"/>
    <property type="match status" value="1"/>
</dbReference>
<dbReference type="EMBL" id="JABWGO010000012">
    <property type="protein sequence ID" value="NUW45551.1"/>
    <property type="molecule type" value="Genomic_DNA"/>
</dbReference>
<evidence type="ECO:0000256" key="3">
    <source>
        <dbReference type="ARBA" id="ARBA00022670"/>
    </source>
</evidence>
<dbReference type="GO" id="GO:0004176">
    <property type="term" value="F:ATP-dependent peptidase activity"/>
    <property type="evidence" value="ECO:0007669"/>
    <property type="project" value="InterPro"/>
</dbReference>
<dbReference type="PRINTS" id="PR00127">
    <property type="entry name" value="CLPPROTEASEP"/>
</dbReference>
<dbReference type="CDD" id="cd07016">
    <property type="entry name" value="S14_ClpP_1"/>
    <property type="match status" value="1"/>
</dbReference>
<feature type="region of interest" description="Disordered" evidence="7">
    <location>
        <begin position="277"/>
        <end position="299"/>
    </location>
</feature>
<evidence type="ECO:0000256" key="6">
    <source>
        <dbReference type="RuleBase" id="RU003567"/>
    </source>
</evidence>
<dbReference type="InterPro" id="IPR023562">
    <property type="entry name" value="ClpP/TepA"/>
</dbReference>
<accession>A0A7Y6IW86</accession>
<dbReference type="PANTHER" id="PTHR10381">
    <property type="entry name" value="ATP-DEPENDENT CLP PROTEASE PROTEOLYTIC SUBUNIT"/>
    <property type="match status" value="1"/>
</dbReference>
<dbReference type="NCBIfam" id="NF045542">
    <property type="entry name" value="Clp_rel_HeadMat"/>
    <property type="match status" value="1"/>
</dbReference>
<keyword evidence="3 8" id="KW-0645">Protease</keyword>
<dbReference type="Pfam" id="PF10123">
    <property type="entry name" value="Mu-like_Pro"/>
    <property type="match status" value="1"/>
</dbReference>
<feature type="compositionally biased region" description="Low complexity" evidence="7">
    <location>
        <begin position="220"/>
        <end position="234"/>
    </location>
</feature>